<reference evidence="1 2" key="1">
    <citation type="submission" date="2020-08" db="EMBL/GenBank/DDBJ databases">
        <title>Genomic Encyclopedia of Type Strains, Phase IV (KMG-V): Genome sequencing to study the core and pangenomes of soil and plant-associated prokaryotes.</title>
        <authorList>
            <person name="Whitman W."/>
        </authorList>
    </citation>
    <scope>NUCLEOTIDE SEQUENCE [LARGE SCALE GENOMIC DNA]</scope>
    <source>
        <strain evidence="1 2">SRMrh-85</strain>
    </source>
</reference>
<protein>
    <submittedName>
        <fullName evidence="1">Uncharacterized protein</fullName>
    </submittedName>
</protein>
<dbReference type="Proteomes" id="UP000533533">
    <property type="component" value="Unassembled WGS sequence"/>
</dbReference>
<keyword evidence="2" id="KW-1185">Reference proteome</keyword>
<dbReference type="EMBL" id="JACHVZ010000018">
    <property type="protein sequence ID" value="MBB2931288.1"/>
    <property type="molecule type" value="Genomic_DNA"/>
</dbReference>
<organism evidence="1 2">
    <name type="scientific">Paraburkholderia silvatlantica</name>
    <dbReference type="NCBI Taxonomy" id="321895"/>
    <lineage>
        <taxon>Bacteria</taxon>
        <taxon>Pseudomonadati</taxon>
        <taxon>Pseudomonadota</taxon>
        <taxon>Betaproteobacteria</taxon>
        <taxon>Burkholderiales</taxon>
        <taxon>Burkholderiaceae</taxon>
        <taxon>Paraburkholderia</taxon>
    </lineage>
</organism>
<dbReference type="RefSeq" id="WP_243413284.1">
    <property type="nucleotide sequence ID" value="NZ_JACHVZ010000018.1"/>
</dbReference>
<name>A0ABR6FW80_9BURK</name>
<sequence>MESLLDLRGIRNHHLGFGAAENWLALDNSVFDAHLFGRELAGNFVLLDSARGISDEKALNRLRQWPQRVGNHDVPAEPATRPPR</sequence>
<proteinExistence type="predicted"/>
<evidence type="ECO:0000313" key="1">
    <source>
        <dbReference type="EMBL" id="MBB2931288.1"/>
    </source>
</evidence>
<gene>
    <name evidence="1" type="ORF">FHX59_005758</name>
</gene>
<accession>A0ABR6FW80</accession>
<comment type="caution">
    <text evidence="1">The sequence shown here is derived from an EMBL/GenBank/DDBJ whole genome shotgun (WGS) entry which is preliminary data.</text>
</comment>
<evidence type="ECO:0000313" key="2">
    <source>
        <dbReference type="Proteomes" id="UP000533533"/>
    </source>
</evidence>